<dbReference type="AlphaFoldDB" id="A0A9P4SKX0"/>
<comment type="caution">
    <text evidence="1">The sequence shown here is derived from an EMBL/GenBank/DDBJ whole genome shotgun (WGS) entry which is preliminary data.</text>
</comment>
<accession>A0A9P4SKX0</accession>
<evidence type="ECO:0000313" key="1">
    <source>
        <dbReference type="EMBL" id="KAF2843712.1"/>
    </source>
</evidence>
<dbReference type="OrthoDB" id="5341924at2759"/>
<sequence length="719" mass="80242">MPHVLEILAYLHHMELISDQIYSDNPNRDLLALRQPPALHLLSSQIFTSLSDAAWNAHETAAQKAKSSQVVQYDWIGREIPGSRYKVQVSSLGPEIWLELVLWSCLYGGWISEGAEIIAKLKQSSGEKRWSLICWRDMLAAVENPGNQIPDKAYRDRKLVEKTISSEVVAAYVDALLNDIRINVGARGMAPQIALDHIRNLKRFLDAQNMSLAPTSWGAVVSRYLDWEGVVLERAPSLASLALRLLPAFREEIESINVSPNGALSESTSYYTFEPSAAPLGLLNRTLNGFVEKGDINGLLTGFDRLQKYTDVNKRRSLEVLLSRARSSTQDGRDLVKGVFDSNLDASQFPAFYPQIPPHILSSIMDLITSSKAYEFGRWLLYSTDIDGPIIPDSMYNNAKIAKSLITFAFASGDKQLFAKILDRQKLTTGENNEKISNEVLLALLESQISSRDWGSVQNLLKYMGQSPTGWNVTAAVLLARELLRLESEISLSGNEEKEQSFSQVKELFRFLVQNGYGNVEKGGHLTITSILGFLACTNREWAIFSSTLRSRSTAQAVSMSTQQFNILLEGAVQRAGSGEGTRLVKMWSRDIMPPSPESGGLVTLPATRPKHHNEVDSLSPLEIDACIESHEPFLFYGRVETDLSTLRIILSAFIKENIDGMEQRNVGNYQLQEDLKMFNWLRKKMKAFGLTATEIEHEVDGIIAIEARKSTVSRKVGP</sequence>
<protein>
    <submittedName>
        <fullName evidence="1">Uncharacterized protein</fullName>
    </submittedName>
</protein>
<evidence type="ECO:0000313" key="2">
    <source>
        <dbReference type="Proteomes" id="UP000799429"/>
    </source>
</evidence>
<organism evidence="1 2">
    <name type="scientific">Patellaria atrata CBS 101060</name>
    <dbReference type="NCBI Taxonomy" id="1346257"/>
    <lineage>
        <taxon>Eukaryota</taxon>
        <taxon>Fungi</taxon>
        <taxon>Dikarya</taxon>
        <taxon>Ascomycota</taxon>
        <taxon>Pezizomycotina</taxon>
        <taxon>Dothideomycetes</taxon>
        <taxon>Dothideomycetes incertae sedis</taxon>
        <taxon>Patellariales</taxon>
        <taxon>Patellariaceae</taxon>
        <taxon>Patellaria</taxon>
    </lineage>
</organism>
<dbReference type="Proteomes" id="UP000799429">
    <property type="component" value="Unassembled WGS sequence"/>
</dbReference>
<proteinExistence type="predicted"/>
<keyword evidence="2" id="KW-1185">Reference proteome</keyword>
<reference evidence="1" key="1">
    <citation type="journal article" date="2020" name="Stud. Mycol.">
        <title>101 Dothideomycetes genomes: a test case for predicting lifestyles and emergence of pathogens.</title>
        <authorList>
            <person name="Haridas S."/>
            <person name="Albert R."/>
            <person name="Binder M."/>
            <person name="Bloem J."/>
            <person name="Labutti K."/>
            <person name="Salamov A."/>
            <person name="Andreopoulos B."/>
            <person name="Baker S."/>
            <person name="Barry K."/>
            <person name="Bills G."/>
            <person name="Bluhm B."/>
            <person name="Cannon C."/>
            <person name="Castanera R."/>
            <person name="Culley D."/>
            <person name="Daum C."/>
            <person name="Ezra D."/>
            <person name="Gonzalez J."/>
            <person name="Henrissat B."/>
            <person name="Kuo A."/>
            <person name="Liang C."/>
            <person name="Lipzen A."/>
            <person name="Lutzoni F."/>
            <person name="Magnuson J."/>
            <person name="Mondo S."/>
            <person name="Nolan M."/>
            <person name="Ohm R."/>
            <person name="Pangilinan J."/>
            <person name="Park H.-J."/>
            <person name="Ramirez L."/>
            <person name="Alfaro M."/>
            <person name="Sun H."/>
            <person name="Tritt A."/>
            <person name="Yoshinaga Y."/>
            <person name="Zwiers L.-H."/>
            <person name="Turgeon B."/>
            <person name="Goodwin S."/>
            <person name="Spatafora J."/>
            <person name="Crous P."/>
            <person name="Grigoriev I."/>
        </authorList>
    </citation>
    <scope>NUCLEOTIDE SEQUENCE</scope>
    <source>
        <strain evidence="1">CBS 101060</strain>
    </source>
</reference>
<gene>
    <name evidence="1" type="ORF">M501DRAFT_925473</name>
</gene>
<dbReference type="EMBL" id="MU006089">
    <property type="protein sequence ID" value="KAF2843712.1"/>
    <property type="molecule type" value="Genomic_DNA"/>
</dbReference>
<name>A0A9P4SKX0_9PEZI</name>